<proteinExistence type="inferred from homology"/>
<evidence type="ECO:0000313" key="7">
    <source>
        <dbReference type="Proteomes" id="UP001302367"/>
    </source>
</evidence>
<dbReference type="Proteomes" id="UP001302367">
    <property type="component" value="Chromosome 8"/>
</dbReference>
<evidence type="ECO:0000313" key="5">
    <source>
        <dbReference type="EMBL" id="WPB07083.1"/>
    </source>
</evidence>
<dbReference type="EMBL" id="LKMD01000103">
    <property type="protein sequence ID" value="PIA96206.1"/>
    <property type="molecule type" value="Genomic_DNA"/>
</dbReference>
<keyword evidence="7" id="KW-1185">Reference proteome</keyword>
<dbReference type="AlphaFoldDB" id="A0A2G5HUJ1"/>
<name>A0A2G5HUJ1_CERBT</name>
<dbReference type="GO" id="GO:0043386">
    <property type="term" value="P:mycotoxin biosynthetic process"/>
    <property type="evidence" value="ECO:0007669"/>
    <property type="project" value="InterPro"/>
</dbReference>
<dbReference type="PANTHER" id="PTHR33365:SF4">
    <property type="entry name" value="CYCLOCHLOROTINE BIOSYNTHESIS PROTEIN O"/>
    <property type="match status" value="1"/>
</dbReference>
<evidence type="ECO:0000256" key="2">
    <source>
        <dbReference type="ARBA" id="ARBA00035112"/>
    </source>
</evidence>
<evidence type="ECO:0008006" key="8">
    <source>
        <dbReference type="Google" id="ProtNLM"/>
    </source>
</evidence>
<reference evidence="4 6" key="1">
    <citation type="submission" date="2015-10" db="EMBL/GenBank/DDBJ databases">
        <title>The cercosporin biosynthetic gene cluster was horizontally transferred to several fungal lineages and shown to be expanded in Cercospora beticola based on microsynteny with recipient genomes.</title>
        <authorList>
            <person name="De Jonge R."/>
            <person name="Ebert M.K."/>
            <person name="Suttle J.C."/>
            <person name="Jurick Ii W.M."/>
            <person name="Secor G.A."/>
            <person name="Thomma B.P."/>
            <person name="Van De Peer Y."/>
            <person name="Bolton M.D."/>
        </authorList>
    </citation>
    <scope>NUCLEOTIDE SEQUENCE [LARGE SCALE GENOMIC DNA]</scope>
    <source>
        <strain evidence="4 6">09-40</strain>
    </source>
</reference>
<evidence type="ECO:0000256" key="1">
    <source>
        <dbReference type="ARBA" id="ARBA00004685"/>
    </source>
</evidence>
<dbReference type="OrthoDB" id="3687641at2759"/>
<feature type="region of interest" description="Disordered" evidence="3">
    <location>
        <begin position="1"/>
        <end position="31"/>
    </location>
</feature>
<gene>
    <name evidence="4" type="ORF">CB0940_10369</name>
    <name evidence="5" type="ORF">RHO25_011743</name>
</gene>
<accession>A0A2G5HUJ1</accession>
<sequence length="255" mass="28962">MVPRPTVFGRGRLSTSDDDSEEYLLGDNSSTSRTKHTWCRVLAIAQTCTTLLLTVILLQNGGVVRRQEGLAAATAYGNLDEKIRFIQKPFVNPIQPSDDGEHLEIWWDQSSTRYAGPPSLAVDLAWDALLTNTVFNVSIHDEVAKPALTRTYIYEDGNITLGFEVYHALHCLNVIRLMLDPETYIFNELAQETSIHRYHCMDYLRQYIQCNADLTPMFAFKKGDHALLLKPYALHSCRDIDQLNGWISEHRTSTV</sequence>
<comment type="pathway">
    <text evidence="1">Mycotoxin biosynthesis.</text>
</comment>
<dbReference type="Pfam" id="PF11807">
    <property type="entry name" value="UstYa"/>
    <property type="match status" value="1"/>
</dbReference>
<dbReference type="PANTHER" id="PTHR33365">
    <property type="entry name" value="YALI0B05434P"/>
    <property type="match status" value="1"/>
</dbReference>
<evidence type="ECO:0000256" key="3">
    <source>
        <dbReference type="SAM" id="MobiDB-lite"/>
    </source>
</evidence>
<dbReference type="Proteomes" id="UP000230605">
    <property type="component" value="Chromosome 8"/>
</dbReference>
<dbReference type="EMBL" id="CP134191">
    <property type="protein sequence ID" value="WPB07083.1"/>
    <property type="molecule type" value="Genomic_DNA"/>
</dbReference>
<comment type="similarity">
    <text evidence="2">Belongs to the ustYa family.</text>
</comment>
<evidence type="ECO:0000313" key="4">
    <source>
        <dbReference type="EMBL" id="PIA96206.1"/>
    </source>
</evidence>
<protein>
    <recommendedName>
        <fullName evidence="8">Cyclochlorotine biosynthesis protein O</fullName>
    </recommendedName>
</protein>
<evidence type="ECO:0000313" key="6">
    <source>
        <dbReference type="Proteomes" id="UP000230605"/>
    </source>
</evidence>
<dbReference type="InterPro" id="IPR021765">
    <property type="entry name" value="UstYa-like"/>
</dbReference>
<organism evidence="4 6">
    <name type="scientific">Cercospora beticola</name>
    <name type="common">Sugarbeet leaf spot fungus</name>
    <dbReference type="NCBI Taxonomy" id="122368"/>
    <lineage>
        <taxon>Eukaryota</taxon>
        <taxon>Fungi</taxon>
        <taxon>Dikarya</taxon>
        <taxon>Ascomycota</taxon>
        <taxon>Pezizomycotina</taxon>
        <taxon>Dothideomycetes</taxon>
        <taxon>Dothideomycetidae</taxon>
        <taxon>Mycosphaerellales</taxon>
        <taxon>Mycosphaerellaceae</taxon>
        <taxon>Cercospora</taxon>
    </lineage>
</organism>
<reference evidence="5 7" key="2">
    <citation type="submission" date="2023-09" db="EMBL/GenBank/DDBJ databases">
        <title>Complete-Gapless Cercospora beticola genome.</title>
        <authorList>
            <person name="Wyatt N.A."/>
            <person name="Spanner R.E."/>
            <person name="Bolton M.D."/>
        </authorList>
    </citation>
    <scope>NUCLEOTIDE SEQUENCE [LARGE SCALE GENOMIC DNA]</scope>
    <source>
        <strain evidence="5">Cb09-40</strain>
    </source>
</reference>